<name>W3XJ73_PESFW</name>
<dbReference type="InParanoid" id="W3XJ73"/>
<dbReference type="Proteomes" id="UP000030651">
    <property type="component" value="Unassembled WGS sequence"/>
</dbReference>
<protein>
    <submittedName>
        <fullName evidence="2">Uncharacterized protein</fullName>
    </submittedName>
</protein>
<dbReference type="EMBL" id="KI912110">
    <property type="protein sequence ID" value="ETS86070.1"/>
    <property type="molecule type" value="Genomic_DNA"/>
</dbReference>
<sequence length="561" mass="63267">MGANDRDLRSLLVTVLGEAFVVSHARDSKKYYTTFAIKDASTDADECLEAHVFDFSEKNSTHRRFLENRILSKLLKLDVFVQDYSGALFRVVICRQKEDRTATPRVLRIARPNTGAAEDDSNKQLSTAASNDPIVFVARLCNNALLLNPRRSSSQLPPSLAEIERTLQDEVLSSWPSDGKVSRPLKPDGGQDPLVESSGYVFAPERAHDQQSNIGQRRTGGRHRLTPRDRRKHFVVDLATLIAKDGLVDKSLSNSMREPGLGFCIRHLTLPILDVHLPLCEKKVMAEKSRCWAKYLQRIQQQLPLLLKAAALEQKKTWASAIPTIITIFEATSKSGIFHELSLDRIGTQSLAAKKDHPDADLHSSETSAEKSSEKQEWKAYLNYVMSASFTRPRTTSIQCAIDILPLEADKPEHTDLAWRKILVWLGMIHIHHRMNIWAMTKPSDLTRDRPHGQDLRNLIQTYTMTQLVIGVQPIVDRMVRLAEEVAANWERVVNGQDIRDDNSVPCDIFKPLWHLRSRNLLETPTVIRGTALRTDEVEGNHPGWRSGNYEDLSLSGSADS</sequence>
<dbReference type="OrthoDB" id="10686409at2759"/>
<evidence type="ECO:0000313" key="2">
    <source>
        <dbReference type="EMBL" id="ETS86070.1"/>
    </source>
</evidence>
<dbReference type="GeneID" id="19269108"/>
<organism evidence="2 3">
    <name type="scientific">Pestalotiopsis fici (strain W106-1 / CGMCC3.15140)</name>
    <dbReference type="NCBI Taxonomy" id="1229662"/>
    <lineage>
        <taxon>Eukaryota</taxon>
        <taxon>Fungi</taxon>
        <taxon>Dikarya</taxon>
        <taxon>Ascomycota</taxon>
        <taxon>Pezizomycotina</taxon>
        <taxon>Sordariomycetes</taxon>
        <taxon>Xylariomycetidae</taxon>
        <taxon>Amphisphaeriales</taxon>
        <taxon>Sporocadaceae</taxon>
        <taxon>Pestalotiopsis</taxon>
    </lineage>
</organism>
<evidence type="ECO:0000256" key="1">
    <source>
        <dbReference type="SAM" id="MobiDB-lite"/>
    </source>
</evidence>
<proteinExistence type="predicted"/>
<gene>
    <name evidence="2" type="ORF">PFICI_04095</name>
</gene>
<dbReference type="HOGENOM" id="CLU_485792_0_0_1"/>
<evidence type="ECO:0000313" key="3">
    <source>
        <dbReference type="Proteomes" id="UP000030651"/>
    </source>
</evidence>
<accession>W3XJ73</accession>
<keyword evidence="3" id="KW-1185">Reference proteome</keyword>
<dbReference type="AlphaFoldDB" id="W3XJ73"/>
<dbReference type="KEGG" id="pfy:PFICI_04095"/>
<feature type="region of interest" description="Disordered" evidence="1">
    <location>
        <begin position="539"/>
        <end position="561"/>
    </location>
</feature>
<reference evidence="3" key="1">
    <citation type="journal article" date="2015" name="BMC Genomics">
        <title>Genomic and transcriptomic analysis of the endophytic fungus Pestalotiopsis fici reveals its lifestyle and high potential for synthesis of natural products.</title>
        <authorList>
            <person name="Wang X."/>
            <person name="Zhang X."/>
            <person name="Liu L."/>
            <person name="Xiang M."/>
            <person name="Wang W."/>
            <person name="Sun X."/>
            <person name="Che Y."/>
            <person name="Guo L."/>
            <person name="Liu G."/>
            <person name="Guo L."/>
            <person name="Wang C."/>
            <person name="Yin W.B."/>
            <person name="Stadler M."/>
            <person name="Zhang X."/>
            <person name="Liu X."/>
        </authorList>
    </citation>
    <scope>NUCLEOTIDE SEQUENCE [LARGE SCALE GENOMIC DNA]</scope>
    <source>
        <strain evidence="3">W106-1 / CGMCC3.15140</strain>
    </source>
</reference>
<dbReference type="RefSeq" id="XP_007830867.1">
    <property type="nucleotide sequence ID" value="XM_007832676.1"/>
</dbReference>